<protein>
    <submittedName>
        <fullName evidence="1">Uncharacterized protein</fullName>
    </submittedName>
</protein>
<name>A0ABR2LCT9_9ASPA</name>
<keyword evidence="2" id="KW-1185">Reference proteome</keyword>
<proteinExistence type="predicted"/>
<comment type="caution">
    <text evidence="1">The sequence shown here is derived from an EMBL/GenBank/DDBJ whole genome shotgun (WGS) entry which is preliminary data.</text>
</comment>
<dbReference type="EMBL" id="JBBWWR010000021">
    <property type="protein sequence ID" value="KAK8937895.1"/>
    <property type="molecule type" value="Genomic_DNA"/>
</dbReference>
<organism evidence="1 2">
    <name type="scientific">Platanthera guangdongensis</name>
    <dbReference type="NCBI Taxonomy" id="2320717"/>
    <lineage>
        <taxon>Eukaryota</taxon>
        <taxon>Viridiplantae</taxon>
        <taxon>Streptophyta</taxon>
        <taxon>Embryophyta</taxon>
        <taxon>Tracheophyta</taxon>
        <taxon>Spermatophyta</taxon>
        <taxon>Magnoliopsida</taxon>
        <taxon>Liliopsida</taxon>
        <taxon>Asparagales</taxon>
        <taxon>Orchidaceae</taxon>
        <taxon>Orchidoideae</taxon>
        <taxon>Orchideae</taxon>
        <taxon>Orchidinae</taxon>
        <taxon>Platanthera</taxon>
    </lineage>
</organism>
<dbReference type="Proteomes" id="UP001412067">
    <property type="component" value="Unassembled WGS sequence"/>
</dbReference>
<evidence type="ECO:0000313" key="2">
    <source>
        <dbReference type="Proteomes" id="UP001412067"/>
    </source>
</evidence>
<evidence type="ECO:0000313" key="1">
    <source>
        <dbReference type="EMBL" id="KAK8937895.1"/>
    </source>
</evidence>
<accession>A0ABR2LCT9</accession>
<sequence length="121" mass="13285">MKLIVQHLTLAAIPVYGFDNHPFQVQGIITPLVTKGEFPRQATHKIQFFAIDSSLPYNAIFGRPIQSVFKAIPLIPHLAMKFPTSGGTGVVRGNQEVARTCNSKQAQPKKVIALNISDSLF</sequence>
<gene>
    <name evidence="1" type="ORF">KSP40_PGU013440</name>
</gene>
<reference evidence="1 2" key="1">
    <citation type="journal article" date="2022" name="Nat. Plants">
        <title>Genomes of leafy and leafless Platanthera orchids illuminate the evolution of mycoheterotrophy.</title>
        <authorList>
            <person name="Li M.H."/>
            <person name="Liu K.W."/>
            <person name="Li Z."/>
            <person name="Lu H.C."/>
            <person name="Ye Q.L."/>
            <person name="Zhang D."/>
            <person name="Wang J.Y."/>
            <person name="Li Y.F."/>
            <person name="Zhong Z.M."/>
            <person name="Liu X."/>
            <person name="Yu X."/>
            <person name="Liu D.K."/>
            <person name="Tu X.D."/>
            <person name="Liu B."/>
            <person name="Hao Y."/>
            <person name="Liao X.Y."/>
            <person name="Jiang Y.T."/>
            <person name="Sun W.H."/>
            <person name="Chen J."/>
            <person name="Chen Y.Q."/>
            <person name="Ai Y."/>
            <person name="Zhai J.W."/>
            <person name="Wu S.S."/>
            <person name="Zhou Z."/>
            <person name="Hsiao Y.Y."/>
            <person name="Wu W.L."/>
            <person name="Chen Y.Y."/>
            <person name="Lin Y.F."/>
            <person name="Hsu J.L."/>
            <person name="Li C.Y."/>
            <person name="Wang Z.W."/>
            <person name="Zhao X."/>
            <person name="Zhong W.Y."/>
            <person name="Ma X.K."/>
            <person name="Ma L."/>
            <person name="Huang J."/>
            <person name="Chen G.Z."/>
            <person name="Huang M.Z."/>
            <person name="Huang L."/>
            <person name="Peng D.H."/>
            <person name="Luo Y.B."/>
            <person name="Zou S.Q."/>
            <person name="Chen S.P."/>
            <person name="Lan S."/>
            <person name="Tsai W.C."/>
            <person name="Van de Peer Y."/>
            <person name="Liu Z.J."/>
        </authorList>
    </citation>
    <scope>NUCLEOTIDE SEQUENCE [LARGE SCALE GENOMIC DNA]</scope>
    <source>
        <strain evidence="1">Lor288</strain>
    </source>
</reference>